<evidence type="ECO:0000313" key="4">
    <source>
        <dbReference type="EMBL" id="GAT28654.1"/>
    </source>
</evidence>
<dbReference type="InterPro" id="IPR017144">
    <property type="entry name" value="Xaa-Arg_dipeptidase"/>
</dbReference>
<name>A0A146FS38_ASPKA</name>
<dbReference type="InterPro" id="IPR052030">
    <property type="entry name" value="Peptidase_M20/M20A_hydrolases"/>
</dbReference>
<reference evidence="5" key="2">
    <citation type="submission" date="2016-02" db="EMBL/GenBank/DDBJ databases">
        <title>Genome sequencing of Aspergillus luchuensis NBRC 4314.</title>
        <authorList>
            <person name="Yamada O."/>
        </authorList>
    </citation>
    <scope>NUCLEOTIDE SEQUENCE [LARGE SCALE GENOMIC DNA]</scope>
    <source>
        <strain evidence="5">RIB 2604</strain>
    </source>
</reference>
<dbReference type="NCBIfam" id="TIGR01891">
    <property type="entry name" value="amidohydrolases"/>
    <property type="match status" value="1"/>
</dbReference>
<dbReference type="InterPro" id="IPR017439">
    <property type="entry name" value="Amidohydrolase"/>
</dbReference>
<dbReference type="PANTHER" id="PTHR30575:SF0">
    <property type="entry name" value="XAA-ARG DIPEPTIDASE"/>
    <property type="match status" value="1"/>
</dbReference>
<dbReference type="PIRSF" id="PIRSF037226">
    <property type="entry name" value="Amidohydrolase_ACY1L2_prd"/>
    <property type="match status" value="1"/>
</dbReference>
<organism evidence="4 5">
    <name type="scientific">Aspergillus kawachii</name>
    <name type="common">White koji mold</name>
    <name type="synonym">Aspergillus awamori var. kawachi</name>
    <dbReference type="NCBI Taxonomy" id="1069201"/>
    <lineage>
        <taxon>Eukaryota</taxon>
        <taxon>Fungi</taxon>
        <taxon>Dikarya</taxon>
        <taxon>Ascomycota</taxon>
        <taxon>Pezizomycotina</taxon>
        <taxon>Eurotiomycetes</taxon>
        <taxon>Eurotiomycetidae</taxon>
        <taxon>Eurotiales</taxon>
        <taxon>Aspergillaceae</taxon>
        <taxon>Aspergillus</taxon>
        <taxon>Aspergillus subgen. Circumdati</taxon>
    </lineage>
</organism>
<dbReference type="Pfam" id="PF01546">
    <property type="entry name" value="Peptidase_M20"/>
    <property type="match status" value="1"/>
</dbReference>
<protein>
    <recommendedName>
        <fullName evidence="2">Peptidase M20 domain-containing protein 2</fullName>
    </recommendedName>
</protein>
<evidence type="ECO:0000256" key="1">
    <source>
        <dbReference type="ARBA" id="ARBA00006247"/>
    </source>
</evidence>
<sequence>MATQTLMEEIISQIIDTFSGSLRELSLKAREKPILPTLYSVLTTVQIHQNPELCYGEHMAHDVICNYLVKYSSLCGITVVRKAYGLETSFLAEYVNGDGEVVDFCAEYDALPEIGHGCGHNLIAISSIASFLGLAAVMERTGIPGKVRLLGTPAEEGGGGKIKLIEAGALKYTTASLMSHPTPQFPHMPAGSAGVAFGSCLAATGLLANFTGKPAHAAQMPWAGVNALDAATLAYQAVGLLRQHIRPSDRINIIIPEGGTAHNIIPDKAQVRVNVRSETLKEMNALRERVENCMKGAALATGCAVDIVPAMDPYADIRPNESLCTEFTRYMGSKGLDYYCDLQKKDIGAFSTDMGNISYQVPSFHGHFFIPTPPGTAMHTEAFRDAAKTEEAHDIAMSVGKGMAVAGLKVLTDKCFAAQMKDYFEKDKKLR</sequence>
<dbReference type="CDD" id="cd05672">
    <property type="entry name" value="M20_ACY1L2-like"/>
    <property type="match status" value="1"/>
</dbReference>
<dbReference type="PANTHER" id="PTHR30575">
    <property type="entry name" value="PEPTIDASE M20"/>
    <property type="match status" value="1"/>
</dbReference>
<dbReference type="GO" id="GO:0016805">
    <property type="term" value="F:dipeptidase activity"/>
    <property type="evidence" value="ECO:0007669"/>
    <property type="project" value="InterPro"/>
</dbReference>
<evidence type="ECO:0000313" key="5">
    <source>
        <dbReference type="Proteomes" id="UP000075230"/>
    </source>
</evidence>
<proteinExistence type="inferred from homology"/>
<feature type="domain" description="Peptidase M20 dimerisation" evidence="3">
    <location>
        <begin position="209"/>
        <end position="297"/>
    </location>
</feature>
<dbReference type="InterPro" id="IPR002933">
    <property type="entry name" value="Peptidase_M20"/>
</dbReference>
<reference evidence="4 5" key="1">
    <citation type="journal article" date="2016" name="DNA Res.">
        <title>Genome sequence of Aspergillus luchuensis NBRC 4314.</title>
        <authorList>
            <person name="Yamada O."/>
            <person name="Machida M."/>
            <person name="Hosoyama A."/>
            <person name="Goto M."/>
            <person name="Takahashi T."/>
            <person name="Futagami T."/>
            <person name="Yamagata Y."/>
            <person name="Takeuchi M."/>
            <person name="Kobayashi T."/>
            <person name="Koike H."/>
            <person name="Abe K."/>
            <person name="Asai K."/>
            <person name="Arita M."/>
            <person name="Fujita N."/>
            <person name="Fukuda K."/>
            <person name="Higa K."/>
            <person name="Horikawa H."/>
            <person name="Ishikawa T."/>
            <person name="Jinno K."/>
            <person name="Kato Y."/>
            <person name="Kirimura K."/>
            <person name="Mizutani O."/>
            <person name="Nakasone K."/>
            <person name="Sano M."/>
            <person name="Shiraishi Y."/>
            <person name="Tsukahara M."/>
            <person name="Gomi K."/>
        </authorList>
    </citation>
    <scope>NUCLEOTIDE SEQUENCE [LARGE SCALE GENOMIC DNA]</scope>
    <source>
        <strain evidence="4 5">RIB 2604</strain>
    </source>
</reference>
<keyword evidence="4" id="KW-0378">Hydrolase</keyword>
<comment type="caution">
    <text evidence="4">The sequence shown here is derived from an EMBL/GenBank/DDBJ whole genome shotgun (WGS) entry which is preliminary data.</text>
</comment>
<dbReference type="InterPro" id="IPR036264">
    <property type="entry name" value="Bact_exopeptidase_dim_dom"/>
</dbReference>
<dbReference type="SUPFAM" id="SSF53187">
    <property type="entry name" value="Zn-dependent exopeptidases"/>
    <property type="match status" value="1"/>
</dbReference>
<dbReference type="FunFam" id="3.30.70.360:FF:000004">
    <property type="entry name" value="Peptidase M20 domain-containing protein 2"/>
    <property type="match status" value="1"/>
</dbReference>
<dbReference type="SUPFAM" id="SSF55031">
    <property type="entry name" value="Bacterial exopeptidase dimerisation domain"/>
    <property type="match status" value="1"/>
</dbReference>
<dbReference type="VEuPathDB" id="FungiDB:ASPFODRAFT_31532"/>
<comment type="similarity">
    <text evidence="1 2">Belongs to the peptidase M20A family.</text>
</comment>
<evidence type="ECO:0000259" key="3">
    <source>
        <dbReference type="Pfam" id="PF07687"/>
    </source>
</evidence>
<dbReference type="Proteomes" id="UP000075230">
    <property type="component" value="Unassembled WGS sequence"/>
</dbReference>
<dbReference type="InterPro" id="IPR011650">
    <property type="entry name" value="Peptidase_M20_dimer"/>
</dbReference>
<accession>A0A146FS38</accession>
<dbReference type="Gene3D" id="3.40.630.10">
    <property type="entry name" value="Zn peptidases"/>
    <property type="match status" value="1"/>
</dbReference>
<dbReference type="Pfam" id="PF07687">
    <property type="entry name" value="M20_dimer"/>
    <property type="match status" value="1"/>
</dbReference>
<evidence type="ECO:0000256" key="2">
    <source>
        <dbReference type="PIRNR" id="PIRNR037226"/>
    </source>
</evidence>
<dbReference type="AlphaFoldDB" id="A0A146FS38"/>
<dbReference type="EMBL" id="BCWF01000025">
    <property type="protein sequence ID" value="GAT28654.1"/>
    <property type="molecule type" value="Genomic_DNA"/>
</dbReference>
<gene>
    <name evidence="4" type="ORF">RIB2604_02602970</name>
</gene>
<dbReference type="Gene3D" id="3.30.70.360">
    <property type="match status" value="1"/>
</dbReference>